<proteinExistence type="predicted"/>
<name>A0ABW3SJL9_9BACT</name>
<dbReference type="InterPro" id="IPR037518">
    <property type="entry name" value="MPN"/>
</dbReference>
<keyword evidence="1" id="KW-0645">Protease</keyword>
<feature type="domain" description="MPN" evidence="6">
    <location>
        <begin position="1"/>
        <end position="74"/>
    </location>
</feature>
<keyword evidence="5" id="KW-0482">Metalloprotease</keyword>
<evidence type="ECO:0000313" key="7">
    <source>
        <dbReference type="EMBL" id="MFD1184848.1"/>
    </source>
</evidence>
<dbReference type="RefSeq" id="WP_377522332.1">
    <property type="nucleotide sequence ID" value="NZ_JBHTLD010000006.1"/>
</dbReference>
<accession>A0ABW3SJL9</accession>
<keyword evidence="8" id="KW-1185">Reference proteome</keyword>
<comment type="caution">
    <text evidence="7">The sequence shown here is derived from an EMBL/GenBank/DDBJ whole genome shotgun (WGS) entry which is preliminary data.</text>
</comment>
<gene>
    <name evidence="7" type="ORF">ACFQ2O_01430</name>
</gene>
<dbReference type="Gene3D" id="3.40.140.10">
    <property type="entry name" value="Cytidine Deaminase, domain 2"/>
    <property type="match status" value="1"/>
</dbReference>
<dbReference type="Proteomes" id="UP001597094">
    <property type="component" value="Unassembled WGS sequence"/>
</dbReference>
<sequence length="74" mass="8027">MGSLKLIFAAAIKACVSSLILCHNHPYGNTKPSAADLQLIKKVKQGGELLGIVVLNHIILTDETHYSMADKRLL</sequence>
<evidence type="ECO:0000259" key="6">
    <source>
        <dbReference type="PROSITE" id="PS50249"/>
    </source>
</evidence>
<keyword evidence="4" id="KW-0862">Zinc</keyword>
<organism evidence="7 8">
    <name type="scientific">Pontibacter rugosus</name>
    <dbReference type="NCBI Taxonomy" id="1745966"/>
    <lineage>
        <taxon>Bacteria</taxon>
        <taxon>Pseudomonadati</taxon>
        <taxon>Bacteroidota</taxon>
        <taxon>Cytophagia</taxon>
        <taxon>Cytophagales</taxon>
        <taxon>Hymenobacteraceae</taxon>
        <taxon>Pontibacter</taxon>
    </lineage>
</organism>
<dbReference type="InterPro" id="IPR001405">
    <property type="entry name" value="UPF0758"/>
</dbReference>
<dbReference type="PANTHER" id="PTHR30471">
    <property type="entry name" value="DNA REPAIR PROTEIN RADC"/>
    <property type="match status" value="1"/>
</dbReference>
<dbReference type="InterPro" id="IPR025657">
    <property type="entry name" value="RadC_JAB"/>
</dbReference>
<evidence type="ECO:0000313" key="8">
    <source>
        <dbReference type="Proteomes" id="UP001597094"/>
    </source>
</evidence>
<evidence type="ECO:0000256" key="3">
    <source>
        <dbReference type="ARBA" id="ARBA00022801"/>
    </source>
</evidence>
<evidence type="ECO:0000256" key="5">
    <source>
        <dbReference type="ARBA" id="ARBA00023049"/>
    </source>
</evidence>
<dbReference type="PANTHER" id="PTHR30471:SF3">
    <property type="entry name" value="UPF0758 PROTEIN YEES-RELATED"/>
    <property type="match status" value="1"/>
</dbReference>
<evidence type="ECO:0000256" key="2">
    <source>
        <dbReference type="ARBA" id="ARBA00022723"/>
    </source>
</evidence>
<dbReference type="PROSITE" id="PS50249">
    <property type="entry name" value="MPN"/>
    <property type="match status" value="1"/>
</dbReference>
<evidence type="ECO:0000256" key="1">
    <source>
        <dbReference type="ARBA" id="ARBA00022670"/>
    </source>
</evidence>
<keyword evidence="2" id="KW-0479">Metal-binding</keyword>
<reference evidence="8" key="1">
    <citation type="journal article" date="2019" name="Int. J. Syst. Evol. Microbiol.">
        <title>The Global Catalogue of Microorganisms (GCM) 10K type strain sequencing project: providing services to taxonomists for standard genome sequencing and annotation.</title>
        <authorList>
            <consortium name="The Broad Institute Genomics Platform"/>
            <consortium name="The Broad Institute Genome Sequencing Center for Infectious Disease"/>
            <person name="Wu L."/>
            <person name="Ma J."/>
        </authorList>
    </citation>
    <scope>NUCLEOTIDE SEQUENCE [LARGE SCALE GENOMIC DNA]</scope>
    <source>
        <strain evidence="8">JCM 31319</strain>
    </source>
</reference>
<evidence type="ECO:0000256" key="4">
    <source>
        <dbReference type="ARBA" id="ARBA00022833"/>
    </source>
</evidence>
<protein>
    <submittedName>
        <fullName evidence="7">JAB domain-containing protein</fullName>
    </submittedName>
</protein>
<dbReference type="Pfam" id="PF04002">
    <property type="entry name" value="RadC"/>
    <property type="match status" value="1"/>
</dbReference>
<keyword evidence="3" id="KW-0378">Hydrolase</keyword>
<dbReference type="EMBL" id="JBHTLD010000006">
    <property type="protein sequence ID" value="MFD1184848.1"/>
    <property type="molecule type" value="Genomic_DNA"/>
</dbReference>